<protein>
    <submittedName>
        <fullName evidence="1">Uncharacterized protein</fullName>
    </submittedName>
</protein>
<organism evidence="1">
    <name type="scientific">Tanacetum cinerariifolium</name>
    <name type="common">Dalmatian daisy</name>
    <name type="synonym">Chrysanthemum cinerariifolium</name>
    <dbReference type="NCBI Taxonomy" id="118510"/>
    <lineage>
        <taxon>Eukaryota</taxon>
        <taxon>Viridiplantae</taxon>
        <taxon>Streptophyta</taxon>
        <taxon>Embryophyta</taxon>
        <taxon>Tracheophyta</taxon>
        <taxon>Spermatophyta</taxon>
        <taxon>Magnoliopsida</taxon>
        <taxon>eudicotyledons</taxon>
        <taxon>Gunneridae</taxon>
        <taxon>Pentapetalae</taxon>
        <taxon>asterids</taxon>
        <taxon>campanulids</taxon>
        <taxon>Asterales</taxon>
        <taxon>Asteraceae</taxon>
        <taxon>Asteroideae</taxon>
        <taxon>Anthemideae</taxon>
        <taxon>Anthemidinae</taxon>
        <taxon>Tanacetum</taxon>
    </lineage>
</organism>
<dbReference type="EMBL" id="BKCJ010393027">
    <property type="protein sequence ID" value="GFA25302.1"/>
    <property type="molecule type" value="Genomic_DNA"/>
</dbReference>
<gene>
    <name evidence="1" type="ORF">Tci_597274</name>
</gene>
<accession>A0A699JCL2</accession>
<reference evidence="1" key="1">
    <citation type="journal article" date="2019" name="Sci. Rep.">
        <title>Draft genome of Tanacetum cinerariifolium, the natural source of mosquito coil.</title>
        <authorList>
            <person name="Yamashiro T."/>
            <person name="Shiraishi A."/>
            <person name="Satake H."/>
            <person name="Nakayama K."/>
        </authorList>
    </citation>
    <scope>NUCLEOTIDE SEQUENCE</scope>
</reference>
<proteinExistence type="predicted"/>
<feature type="non-terminal residue" evidence="1">
    <location>
        <position position="1"/>
    </location>
</feature>
<evidence type="ECO:0000313" key="1">
    <source>
        <dbReference type="EMBL" id="GFA25302.1"/>
    </source>
</evidence>
<comment type="caution">
    <text evidence="1">The sequence shown here is derived from an EMBL/GenBank/DDBJ whole genome shotgun (WGS) entry which is preliminary data.</text>
</comment>
<sequence length="59" mass="6155">PFIFDFLLSEVVSVGRGGARKGGSWVLTPDLVVMATVSASGTVVLIEPQNGRIIVDVSP</sequence>
<name>A0A699JCL2_TANCI</name>
<dbReference type="AlphaFoldDB" id="A0A699JCL2"/>